<dbReference type="Pfam" id="PF06737">
    <property type="entry name" value="Transglycosylas"/>
    <property type="match status" value="1"/>
</dbReference>
<dbReference type="CDD" id="cd13925">
    <property type="entry name" value="RPF"/>
    <property type="match status" value="1"/>
</dbReference>
<dbReference type="SUPFAM" id="SSF53955">
    <property type="entry name" value="Lysozyme-like"/>
    <property type="match status" value="1"/>
</dbReference>
<protein>
    <submittedName>
        <fullName evidence="6">Uncharacterized protein YabE (DUF348 family)</fullName>
    </submittedName>
</protein>
<keyword evidence="7" id="KW-1185">Reference proteome</keyword>
<feature type="domain" description="G5" evidence="5">
    <location>
        <begin position="198"/>
        <end position="278"/>
    </location>
</feature>
<comment type="caution">
    <text evidence="6">The sequence shown here is derived from an EMBL/GenBank/DDBJ whole genome shotgun (WGS) entry which is preliminary data.</text>
</comment>
<evidence type="ECO:0000313" key="7">
    <source>
        <dbReference type="Proteomes" id="UP000230842"/>
    </source>
</evidence>
<dbReference type="RefSeq" id="WP_211287985.1">
    <property type="nucleotide sequence ID" value="NZ_PGEZ01000001.1"/>
</dbReference>
<accession>A0A2M9BG26</accession>
<dbReference type="InterPro" id="IPR010618">
    <property type="entry name" value="RPF"/>
</dbReference>
<dbReference type="InterPro" id="IPR023346">
    <property type="entry name" value="Lysozyme-like_dom_sf"/>
</dbReference>
<dbReference type="Pfam" id="PF07501">
    <property type="entry name" value="G5"/>
    <property type="match status" value="1"/>
</dbReference>
<dbReference type="PROSITE" id="PS51109">
    <property type="entry name" value="G5"/>
    <property type="match status" value="1"/>
</dbReference>
<evidence type="ECO:0000256" key="4">
    <source>
        <dbReference type="SAM" id="MobiDB-lite"/>
    </source>
</evidence>
<dbReference type="Gene3D" id="2.20.230.10">
    <property type="entry name" value="Resuscitation-promoting factor rpfb"/>
    <property type="match status" value="1"/>
</dbReference>
<dbReference type="InterPro" id="IPR051933">
    <property type="entry name" value="Resuscitation_pf_RpfB"/>
</dbReference>
<dbReference type="GO" id="GO:0016787">
    <property type="term" value="F:hydrolase activity"/>
    <property type="evidence" value="ECO:0007669"/>
    <property type="project" value="UniProtKB-KW"/>
</dbReference>
<dbReference type="Gene3D" id="1.10.530.10">
    <property type="match status" value="1"/>
</dbReference>
<evidence type="ECO:0000256" key="1">
    <source>
        <dbReference type="ARBA" id="ARBA00010830"/>
    </source>
</evidence>
<dbReference type="Proteomes" id="UP000230842">
    <property type="component" value="Unassembled WGS sequence"/>
</dbReference>
<sequence length="370" mass="39571">MRSRLVVAALSATVVAAIVAGVLAYTAASKTITLSIDGKAEQIRTFGGTVSDVLDDEGIETGSRDVVAPSPDSSISDGTKVTVQYARQFVVAIDGDEQSYWTTALNVEDALAQLGIRPHAQAELSTSRSASLPRDGLTLEITNPNQITLVADGAKRKVFTPGATVRDALNGIGITLGKLDEVKPRLGKQVTDGMKVKVVRIAKKTKTKTEAIDYRTKVREDDSMAEGKVKVVREGRTGEARVTYEIIRADGKVRSREVVKTVVLSKPRAQIERHGTKSEPSTPSVDPGGNSVWDQLAQCESGGNWSINTGNGYYGGLQFNLSTWQAYGGQGYPHENSREQQIAVATKLRDANGGSYGSWPHCAAQLGLPT</sequence>
<dbReference type="InterPro" id="IPR011098">
    <property type="entry name" value="G5_dom"/>
</dbReference>
<evidence type="ECO:0000256" key="3">
    <source>
        <dbReference type="ARBA" id="ARBA00022801"/>
    </source>
</evidence>
<comment type="similarity">
    <text evidence="1">Belongs to the transglycosylase family. Rpf subfamily.</text>
</comment>
<reference evidence="6 7" key="1">
    <citation type="submission" date="2017-11" db="EMBL/GenBank/DDBJ databases">
        <title>Genomic Encyclopedia of Archaeal and Bacterial Type Strains, Phase II (KMG-II): From Individual Species to Whole Genera.</title>
        <authorList>
            <person name="Goeker M."/>
        </authorList>
    </citation>
    <scope>NUCLEOTIDE SEQUENCE [LARGE SCALE GENOMIC DNA]</scope>
    <source>
        <strain evidence="6 7">DSM 27763</strain>
    </source>
</reference>
<organism evidence="6 7">
    <name type="scientific">Mumia flava</name>
    <dbReference type="NCBI Taxonomy" id="1348852"/>
    <lineage>
        <taxon>Bacteria</taxon>
        <taxon>Bacillati</taxon>
        <taxon>Actinomycetota</taxon>
        <taxon>Actinomycetes</taxon>
        <taxon>Propionibacteriales</taxon>
        <taxon>Nocardioidaceae</taxon>
        <taxon>Mumia</taxon>
    </lineage>
</organism>
<proteinExistence type="inferred from homology"/>
<name>A0A2M9BG26_9ACTN</name>
<dbReference type="InterPro" id="IPR007137">
    <property type="entry name" value="DUF348"/>
</dbReference>
<feature type="region of interest" description="Disordered" evidence="4">
    <location>
        <begin position="269"/>
        <end position="288"/>
    </location>
</feature>
<dbReference type="PANTHER" id="PTHR39160:SF4">
    <property type="entry name" value="RESUSCITATION-PROMOTING FACTOR RPFB"/>
    <property type="match status" value="1"/>
</dbReference>
<keyword evidence="3" id="KW-0378">Hydrolase</keyword>
<dbReference type="EMBL" id="PGEZ01000001">
    <property type="protein sequence ID" value="PJJ56891.1"/>
    <property type="molecule type" value="Genomic_DNA"/>
</dbReference>
<evidence type="ECO:0000313" key="6">
    <source>
        <dbReference type="EMBL" id="PJJ56891.1"/>
    </source>
</evidence>
<dbReference type="SMART" id="SM01208">
    <property type="entry name" value="G5"/>
    <property type="match status" value="1"/>
</dbReference>
<keyword evidence="2" id="KW-0732">Signal</keyword>
<evidence type="ECO:0000259" key="5">
    <source>
        <dbReference type="PROSITE" id="PS51109"/>
    </source>
</evidence>
<dbReference type="PANTHER" id="PTHR39160">
    <property type="entry name" value="CELL WALL-BINDING PROTEIN YOCH"/>
    <property type="match status" value="1"/>
</dbReference>
<evidence type="ECO:0000256" key="2">
    <source>
        <dbReference type="ARBA" id="ARBA00022729"/>
    </source>
</evidence>
<dbReference type="Pfam" id="PF03990">
    <property type="entry name" value="DUF348"/>
    <property type="match status" value="3"/>
</dbReference>
<dbReference type="AlphaFoldDB" id="A0A2M9BG26"/>
<gene>
    <name evidence="6" type="ORF">CLV56_1106</name>
</gene>